<keyword evidence="5" id="KW-0597">Phosphoprotein</keyword>
<dbReference type="OrthoDB" id="5956066at2759"/>
<dbReference type="InterPro" id="IPR015819">
    <property type="entry name" value="Lipid_transp_b-sht_shell"/>
</dbReference>
<dbReference type="InterPro" id="IPR032471">
    <property type="entry name" value="AGRL2-4_GAIN_subdom_A"/>
</dbReference>
<dbReference type="PROSITE" id="PS51233">
    <property type="entry name" value="VWFD"/>
    <property type="match status" value="1"/>
</dbReference>
<evidence type="ECO:0000256" key="4">
    <source>
        <dbReference type="ARBA" id="ARBA00022536"/>
    </source>
</evidence>
<dbReference type="PROSITE" id="PS50026">
    <property type="entry name" value="EGF_3"/>
    <property type="match status" value="2"/>
</dbReference>
<dbReference type="SUPFAM" id="SSF48431">
    <property type="entry name" value="Lipovitellin-phosvitin complex, superhelical domain"/>
    <property type="match status" value="1"/>
</dbReference>
<dbReference type="GO" id="GO:0045735">
    <property type="term" value="F:nutrient reservoir activity"/>
    <property type="evidence" value="ECO:0007669"/>
    <property type="project" value="UniProtKB-KW"/>
</dbReference>
<dbReference type="PROSITE" id="PS00010">
    <property type="entry name" value="ASX_HYDROXYL"/>
    <property type="match status" value="2"/>
</dbReference>
<dbReference type="Gene3D" id="2.10.25.10">
    <property type="entry name" value="Laminin"/>
    <property type="match status" value="2"/>
</dbReference>
<evidence type="ECO:0000256" key="11">
    <source>
        <dbReference type="ARBA" id="ARBA00022989"/>
    </source>
</evidence>
<evidence type="ECO:0000256" key="6">
    <source>
        <dbReference type="ARBA" id="ARBA00022692"/>
    </source>
</evidence>
<protein>
    <recommendedName>
        <fullName evidence="16">Adhesion G protein-coupled receptor L4</fullName>
    </recommendedName>
</protein>
<dbReference type="PANTHER" id="PTHR23345">
    <property type="entry name" value="VITELLOGENIN-RELATED"/>
    <property type="match status" value="1"/>
</dbReference>
<feature type="transmembrane region" description="Helical" evidence="20">
    <location>
        <begin position="538"/>
        <end position="558"/>
    </location>
</feature>
<dbReference type="InterPro" id="IPR057244">
    <property type="entry name" value="GAIN_B"/>
</dbReference>
<keyword evidence="13 18" id="KW-1015">Disulfide bond</keyword>
<feature type="transmembrane region" description="Helical" evidence="20">
    <location>
        <begin position="570"/>
        <end position="589"/>
    </location>
</feature>
<evidence type="ECO:0000256" key="16">
    <source>
        <dbReference type="ARBA" id="ARBA00070293"/>
    </source>
</evidence>
<dbReference type="FunFam" id="1.25.10.20:FF:000002">
    <property type="entry name" value="Vitellogenin 7"/>
    <property type="match status" value="1"/>
</dbReference>
<dbReference type="FunFam" id="2.10.25.10:FF:000586">
    <property type="entry name" value="EGF, latrophilin seven transmembrane domain-containing protein 1"/>
    <property type="match status" value="1"/>
</dbReference>
<dbReference type="InterPro" id="IPR017981">
    <property type="entry name" value="GPCR_2-like_7TM"/>
</dbReference>
<dbReference type="InterPro" id="IPR000742">
    <property type="entry name" value="EGF"/>
</dbReference>
<dbReference type="Pfam" id="PF00002">
    <property type="entry name" value="7tm_2"/>
    <property type="match status" value="1"/>
</dbReference>
<keyword evidence="8" id="KW-0677">Repeat</keyword>
<keyword evidence="11 20" id="KW-1133">Transmembrane helix</keyword>
<dbReference type="InterPro" id="IPR011030">
    <property type="entry name" value="Lipovitellin_superhlx_dom"/>
</dbReference>
<feature type="transmembrane region" description="Helical" evidence="20">
    <location>
        <begin position="725"/>
        <end position="744"/>
    </location>
</feature>
<dbReference type="Gene3D" id="1.25.10.20">
    <property type="entry name" value="Vitellinogen, superhelical"/>
    <property type="match status" value="1"/>
</dbReference>
<dbReference type="GO" id="GO:0005319">
    <property type="term" value="F:lipid transporter activity"/>
    <property type="evidence" value="ECO:0007669"/>
    <property type="project" value="InterPro"/>
</dbReference>
<dbReference type="InterPro" id="IPR037088">
    <property type="entry name" value="Vitellinogen_b-sht_shell_sf"/>
</dbReference>
<dbReference type="FunFam" id="2.30.230.10:FF:000002">
    <property type="entry name" value="Vitellogenin 7"/>
    <property type="match status" value="1"/>
</dbReference>
<feature type="transmembrane region" description="Helical" evidence="20">
    <location>
        <begin position="601"/>
        <end position="629"/>
    </location>
</feature>
<dbReference type="SMART" id="SM00181">
    <property type="entry name" value="EGF"/>
    <property type="match status" value="3"/>
</dbReference>
<feature type="transmembrane region" description="Helical" evidence="20">
    <location>
        <begin position="676"/>
        <end position="699"/>
    </location>
</feature>
<evidence type="ECO:0000313" key="26">
    <source>
        <dbReference type="EMBL" id="TRZ22514.1"/>
    </source>
</evidence>
<comment type="subcellular location">
    <subcellularLocation>
        <location evidence="1">Cell membrane</location>
        <topology evidence="1">Multi-pass membrane protein</topology>
    </subcellularLocation>
</comment>
<evidence type="ECO:0000256" key="15">
    <source>
        <dbReference type="ARBA" id="ARBA00056783"/>
    </source>
</evidence>
<dbReference type="FunFam" id="2.10.25.10:FF:000038">
    <property type="entry name" value="Fibrillin 2"/>
    <property type="match status" value="1"/>
</dbReference>
<keyword evidence="6 20" id="KW-0812">Transmembrane</keyword>
<dbReference type="GO" id="GO:0071391">
    <property type="term" value="P:cellular response to estrogen stimulus"/>
    <property type="evidence" value="ECO:0007669"/>
    <property type="project" value="TreeGrafter"/>
</dbReference>
<keyword evidence="4 17" id="KW-0245">EGF-like domain</keyword>
<dbReference type="SMART" id="SM01170">
    <property type="entry name" value="DUF1944"/>
    <property type="match status" value="1"/>
</dbReference>
<dbReference type="Gene3D" id="2.20.50.20">
    <property type="entry name" value="Lipovitellin. Chain A, domain 3"/>
    <property type="match status" value="2"/>
</dbReference>
<feature type="disulfide bond" evidence="18">
    <location>
        <begin position="995"/>
        <end position="1021"/>
    </location>
</feature>
<dbReference type="PANTHER" id="PTHR23345:SF15">
    <property type="entry name" value="VITELLOGENIN 1-RELATED"/>
    <property type="match status" value="1"/>
</dbReference>
<dbReference type="InterPro" id="IPR015258">
    <property type="entry name" value="Vitellinogen_b-sht_shell"/>
</dbReference>
<feature type="transmembrane region" description="Helical" evidence="20">
    <location>
        <begin position="638"/>
        <end position="656"/>
    </location>
</feature>
<dbReference type="Pfam" id="PF01347">
    <property type="entry name" value="Vitellogenin_N"/>
    <property type="match status" value="1"/>
</dbReference>
<dbReference type="Gene3D" id="2.20.80.10">
    <property type="entry name" value="Lipovitellin-phosvitin complex, chain A, domain 4"/>
    <property type="match status" value="1"/>
</dbReference>
<dbReference type="Proteomes" id="UP000796761">
    <property type="component" value="Unassembled WGS sequence"/>
</dbReference>
<feature type="domain" description="VWFD" evidence="25">
    <location>
        <begin position="2406"/>
        <end position="2584"/>
    </location>
</feature>
<gene>
    <name evidence="26" type="ORF">HGM15179_004595</name>
</gene>
<evidence type="ECO:0000256" key="2">
    <source>
        <dbReference type="ARBA" id="ARBA00007343"/>
    </source>
</evidence>
<dbReference type="SMART" id="SM00638">
    <property type="entry name" value="LPD_N"/>
    <property type="match status" value="1"/>
</dbReference>
<dbReference type="Gene3D" id="2.60.220.50">
    <property type="match status" value="1"/>
</dbReference>
<evidence type="ECO:0000256" key="17">
    <source>
        <dbReference type="PROSITE-ProRule" id="PRU00076"/>
    </source>
</evidence>
<evidence type="ECO:0000259" key="24">
    <source>
        <dbReference type="PROSITE" id="PS51211"/>
    </source>
</evidence>
<dbReference type="PROSITE" id="PS50221">
    <property type="entry name" value="GAIN_B"/>
    <property type="match status" value="1"/>
</dbReference>
<dbReference type="GO" id="GO:0005509">
    <property type="term" value="F:calcium ion binding"/>
    <property type="evidence" value="ECO:0007669"/>
    <property type="project" value="InterPro"/>
</dbReference>
<dbReference type="SUPFAM" id="SSF56968">
    <property type="entry name" value="Lipovitellin-phosvitin complex, beta-sheet shell regions"/>
    <property type="match status" value="3"/>
</dbReference>
<dbReference type="PRINTS" id="PR00249">
    <property type="entry name" value="GPCRSECRETIN"/>
</dbReference>
<dbReference type="InterPro" id="IPR018097">
    <property type="entry name" value="EGF_Ca-bd_CS"/>
</dbReference>
<dbReference type="SMART" id="SM00303">
    <property type="entry name" value="GPS"/>
    <property type="match status" value="1"/>
</dbReference>
<feature type="region of interest" description="Disordered" evidence="19">
    <location>
        <begin position="1914"/>
        <end position="2195"/>
    </location>
</feature>
<evidence type="ECO:0000313" key="27">
    <source>
        <dbReference type="Proteomes" id="UP000796761"/>
    </source>
</evidence>
<dbReference type="CDD" id="cd00054">
    <property type="entry name" value="EGF_CA"/>
    <property type="match status" value="2"/>
</dbReference>
<feature type="domain" description="G-protein coupled receptors family 2 profile 2" evidence="23">
    <location>
        <begin position="532"/>
        <end position="773"/>
    </location>
</feature>
<dbReference type="CDD" id="cd15437">
    <property type="entry name" value="7tmB2_ETL"/>
    <property type="match status" value="1"/>
</dbReference>
<keyword evidence="10" id="KW-0106">Calcium</keyword>
<feature type="compositionally biased region" description="Low complexity" evidence="19">
    <location>
        <begin position="1984"/>
        <end position="2166"/>
    </location>
</feature>
<evidence type="ECO:0000259" key="23">
    <source>
        <dbReference type="PROSITE" id="PS50261"/>
    </source>
</evidence>
<sequence length="2687" mass="294086">MARQDRHWHRVHDALQMGLDQNARMRGIAKSPAKLAGNTYWAPEIALLESVHMKNMLYQVTGVIEKQLVLISSLLDYGCTTPSCNMTCHKDARCEVQGGTTGCYCSQGYTGNGITVCKDDNECENATQPCGEHANCTNTEGSYYCTCMSGFKPSNGQQIFVPNDGTSCVDVDECSNDGTVACGDHAKCENVDGGFNCSCKEGYQPSTGKLQFKPNDGTSCQENPKAKCELFKDCIAEQINRTLARINHLKTPLEKLQEINKNTLGPLLPVEVISYVEALSYSSWSTMSDSVSDNEALHNTTINVLVNTVNNFLQKDKMTVWEALPVENQRQSLTKLLHTAEQATLVMSQSFKKTAQLDANASDIALKAFAFDSHHMKHIHPHVYTGGDYIKISPKKRKEPHPNGTVAVVFLRYSNIGSLLSSPKNSSSKDPSEHRQTVSSAVIAVAISSNPPTLYELEKITFTLKYAKTADKDIKCAFWNYSDTMNGNWATEGCELTHSNSTHISCKCNHLTHFAVLMSSGGSVGVTNYSILTRITQLGIIISLICLSMCIFTFWFFSEIQSTRTTIHKNLCCSLFLAELIFLIGINMNNNKLFCSITAGLLHYFLLAAFAWMCIEGIHLYLIVVGVIYNKGFLHKNFYVFGYVSPAVVVGISAALGYKYYGTTEVCWLSTKNNFIWSFIGPACLIILVNLLAFGVIIYKVFRHTAMLKPEVSCYENIRSCARGALALLFLLGATWIFGVLHVVQGSVVTAYLFTIFNAFQGMFIFIFLCVLSRKDGKADCFKLVAKLLLGVRERYLETPIMVFISMCFEPAAPVIFSDKLFAFEYEEHNNLPSVVSKGEQKEINTGSQHINYQPDFSENKVYTFDYETTLLSGLPEKGLARAGIRIKSKVEISGIGPKLCLIRIHSIEAAEFNGVWPTSSFSRSLKLTQVLTGQLSTPIKFEYSSGHVGNIMAPDSVSDDGLNIYRGIMNVLELSIKKAQHSYSLQEPGIGGICNTTYAIQENKRANIVYVAKSKDLNSCEEKVQIVTGSAYTHPCKTCQQRNKNSRATATYNYKIKYARSEAVITQADVEEIHQFAPFNEITGGNAIVEARQKLVLTDVQKQRAEVPPKEYQNRGSLQYQFGSELLQLPVHLFKIKDVESQIEESLQELVEANSDQLPSDAPAKALKLLHLFRAANEENYESVWRQFSNRPAYRRHILDIIPAVATHRALRFLRHKMDRQELTSWEVTQTVLVAFHSSTPTRDVMEEATVIVKKHCPWSSSVLGKVCHLSYASLCHKQCSSSDSCSECLQLLHSFAGDALSKSGTEEISLALKALGNVGHPASIKHIKKFLPGYAAGASDLPLRVHATAVMALKNIGLKDPKMVQAITLEIFLNQKIHPRIRMLAAVVLLETKPGLSILMTLADAVLKESSMQVASFIYSHLRALGRSTAPDLQVVASACRMAVRALSPKFDRSGYQFSKVFRFSIFKDFLMSGLAAKYLVLNNAGSLIPATVISQLRTHFLGRVADPLEVGITVEGLQEMFAKGYSSDRDWETDYDFKKILKTLADWKAFSSDKPFASGYLKMFGQELFFGGLDKNAIQNALQAWYGSDEKIPSLRRIISSLQSGVGRQWTKALLSSEIRRIVPTCTGFPTEASFYYSSVTKVAGNVQAQITPSPKSDFRWTELLNANIKLRSKASLSMAKEMTFVMGINTHTVQAGLEARTKVNAHIPVNVVATIQMREKNIKIEIPPCKDETNIISIRSKTLAVTRNIGDLAASKMTPVLSPETVPNIMKTSFSSDSASGETDNIRDRQSAEDVSLGDPFSSGHSSSQKEPFVQSVCFNSSTFGVQVCIEKKSVHAAFINSAPLYYLVGEHALRITSKPAYTEAPIEKIQVTIQAGDQAPTKMIRLVTFEDPEAQASSRKEAIKKVKKILADTDDQGTRKHRSSSSSASSASESTESTTSSPSSSSDSDDRASQGGTQINLKAGQPKAKGKKFYPFGDSDSSSSSGSSSSSSSKSSSSSSSGSSSDSSSSSSSKSSSSSSKSSSSSSKSSSSSGKSSSTSSESSSSSSESSSSSSKRSSSSSKSSSSSSKSSSSSSKRSSSSSKSSSSSSKSSSRSSKSSSSSSKSSSSSSKSSSSSSKSSSSQSSSSKDSSSSRSSRSSRGRSSSSQSSSSSSHNSSKGSTRGKNSAHDSRRSKRVSIHNHSSHGSSLARERDFLGDVIPPGITIVAQAVRSDNRNQGYQATAYVRSDAAKVDVQLVVVQLAETNWKACADAVILPLKAQARLRWGKECRDYKITAVATTGQLARKPAAQLKVQWGKLPSWIKKTSTELMQYIPGAALVLGFSELHQRNPSHEFIVRAAATSPRTIDTVIKAPEVTIYCQGFRLPFTLPLGPSPDYETRDITAWNLFPEIASQIAQEDQSTCEIREKDFKTFDRVSHSYSFNKSCNLVVVQDCTEHPKFIITTRKVDPQSFSREVHINTTSANITICPASNSSLLVACNEERVLSDSGGSEYEKNNVKIYKNGKTVTVEVPDLGLKKVTFDGVDLKVTVASWLRGKTCGVCGNNDREKANELLMPNHRLAHSCSAFVHSWVLLEETCSGGCKLQRSYVKLNRNPTIDGEESTCYSVDPVLKCMKDCTPIEKASVKVGFHCFPKVNNGFTLLTETAVSLLEWQKSSDKKSAFEDVVESVDADIDCTCTGSCS</sequence>
<dbReference type="SUPFAM" id="SSF57196">
    <property type="entry name" value="EGF/Laminin"/>
    <property type="match status" value="2"/>
</dbReference>
<feature type="disulfide bond" evidence="18">
    <location>
        <begin position="1037"/>
        <end position="1040"/>
    </location>
</feature>
<keyword evidence="12 20" id="KW-0472">Membrane</keyword>
<evidence type="ECO:0000256" key="12">
    <source>
        <dbReference type="ARBA" id="ARBA00023136"/>
    </source>
</evidence>
<feature type="domain" description="EGF-like" evidence="21">
    <location>
        <begin position="119"/>
        <end position="157"/>
    </location>
</feature>
<feature type="domain" description="GAIN-B" evidence="22">
    <location>
        <begin position="353"/>
        <end position="524"/>
    </location>
</feature>
<evidence type="ECO:0000256" key="13">
    <source>
        <dbReference type="ARBA" id="ARBA00023157"/>
    </source>
</evidence>
<dbReference type="FunFam" id="2.20.50.20:FF:000005">
    <property type="entry name" value="Vitellogenin 3"/>
    <property type="match status" value="1"/>
</dbReference>
<evidence type="ECO:0000256" key="8">
    <source>
        <dbReference type="ARBA" id="ARBA00022737"/>
    </source>
</evidence>
<evidence type="ECO:0000259" key="22">
    <source>
        <dbReference type="PROSITE" id="PS50221"/>
    </source>
</evidence>
<dbReference type="PROSITE" id="PS01186">
    <property type="entry name" value="EGF_2"/>
    <property type="match status" value="1"/>
</dbReference>
<dbReference type="Gene3D" id="2.30.230.10">
    <property type="entry name" value="Lipovitellin, beta-sheet shell regions, chain A"/>
    <property type="match status" value="1"/>
</dbReference>
<dbReference type="InterPro" id="IPR000832">
    <property type="entry name" value="GPCR_2_secretin-like"/>
</dbReference>
<name>A0A8K1GNS3_9PASS</name>
<evidence type="ECO:0000259" key="21">
    <source>
        <dbReference type="PROSITE" id="PS50026"/>
    </source>
</evidence>
<evidence type="ECO:0000259" key="25">
    <source>
        <dbReference type="PROSITE" id="PS51233"/>
    </source>
</evidence>
<organism evidence="26 27">
    <name type="scientific">Zosterops borbonicus</name>
    <dbReference type="NCBI Taxonomy" id="364589"/>
    <lineage>
        <taxon>Eukaryota</taxon>
        <taxon>Metazoa</taxon>
        <taxon>Chordata</taxon>
        <taxon>Craniata</taxon>
        <taxon>Vertebrata</taxon>
        <taxon>Euteleostomi</taxon>
        <taxon>Archelosauria</taxon>
        <taxon>Archosauria</taxon>
        <taxon>Dinosauria</taxon>
        <taxon>Saurischia</taxon>
        <taxon>Theropoda</taxon>
        <taxon>Coelurosauria</taxon>
        <taxon>Aves</taxon>
        <taxon>Neognathae</taxon>
        <taxon>Neoaves</taxon>
        <taxon>Telluraves</taxon>
        <taxon>Australaves</taxon>
        <taxon>Passeriformes</taxon>
        <taxon>Sylvioidea</taxon>
        <taxon>Zosteropidae</taxon>
        <taxon>Zosterops</taxon>
    </lineage>
</organism>
<evidence type="ECO:0000256" key="3">
    <source>
        <dbReference type="ARBA" id="ARBA00022475"/>
    </source>
</evidence>
<dbReference type="InterPro" id="IPR015816">
    <property type="entry name" value="Vitellinogen_b-sht_N"/>
</dbReference>
<evidence type="ECO:0000256" key="14">
    <source>
        <dbReference type="ARBA" id="ARBA00023180"/>
    </source>
</evidence>
<dbReference type="InterPro" id="IPR001881">
    <property type="entry name" value="EGF-like_Ca-bd_dom"/>
</dbReference>
<feature type="compositionally biased region" description="Polar residues" evidence="19">
    <location>
        <begin position="1775"/>
        <end position="1787"/>
    </location>
</feature>
<keyword evidence="9" id="KW-0758">Storage protein</keyword>
<comment type="caution">
    <text evidence="17">Lacks conserved residue(s) required for the propagation of feature annotation.</text>
</comment>
<keyword evidence="7" id="KW-0732">Signal</keyword>
<dbReference type="Pfam" id="PF07645">
    <property type="entry name" value="EGF_CA"/>
    <property type="match status" value="2"/>
</dbReference>
<dbReference type="GO" id="GO:0005886">
    <property type="term" value="C:plasma membrane"/>
    <property type="evidence" value="ECO:0007669"/>
    <property type="project" value="UniProtKB-SubCell"/>
</dbReference>
<dbReference type="Gene3D" id="2.20.90.10">
    <property type="entry name" value="Vitellinogen, beta-sheet shell domain"/>
    <property type="match status" value="1"/>
</dbReference>
<dbReference type="FunFam" id="2.60.220.50:FF:000010">
    <property type="entry name" value="adhesion G protein-coupled receptor L4 isoform X1"/>
    <property type="match status" value="1"/>
</dbReference>
<evidence type="ECO:0000256" key="10">
    <source>
        <dbReference type="ARBA" id="ARBA00022837"/>
    </source>
</evidence>
<dbReference type="InterPro" id="IPR015255">
    <property type="entry name" value="Vitellinogen_open_b-sht"/>
</dbReference>
<evidence type="ECO:0000256" key="7">
    <source>
        <dbReference type="ARBA" id="ARBA00022729"/>
    </source>
</evidence>
<evidence type="ECO:0000256" key="5">
    <source>
        <dbReference type="ARBA" id="ARBA00022553"/>
    </source>
</evidence>
<dbReference type="SMART" id="SM00179">
    <property type="entry name" value="EGF_CA"/>
    <property type="match status" value="2"/>
</dbReference>
<dbReference type="PROSITE" id="PS01187">
    <property type="entry name" value="EGF_CA"/>
    <property type="match status" value="2"/>
</dbReference>
<dbReference type="InterPro" id="IPR046338">
    <property type="entry name" value="GAIN_dom_sf"/>
</dbReference>
<evidence type="ECO:0000256" key="19">
    <source>
        <dbReference type="SAM" id="MobiDB-lite"/>
    </source>
</evidence>
<dbReference type="InterPro" id="IPR000203">
    <property type="entry name" value="GPS"/>
</dbReference>
<dbReference type="Pfam" id="PF09175">
    <property type="entry name" value="Vit_b-sht_shell"/>
    <property type="match status" value="1"/>
</dbReference>
<dbReference type="Pfam" id="PF16489">
    <property type="entry name" value="GAIN"/>
    <property type="match status" value="1"/>
</dbReference>
<comment type="function">
    <text evidence="15">Phosvitin is believed to be of importance in sequestering calcium, iron and other cations for the developing embryo.</text>
</comment>
<dbReference type="FunFam" id="1.20.1070.10:FF:000064">
    <property type="entry name" value="adhesion G protein-coupled receptor L4 isoform X1"/>
    <property type="match status" value="1"/>
</dbReference>
<feature type="domain" description="EGF-like" evidence="21">
    <location>
        <begin position="170"/>
        <end position="209"/>
    </location>
</feature>
<dbReference type="GO" id="GO:0004930">
    <property type="term" value="F:G protein-coupled receptor activity"/>
    <property type="evidence" value="ECO:0007669"/>
    <property type="project" value="InterPro"/>
</dbReference>
<proteinExistence type="inferred from homology"/>
<dbReference type="SMART" id="SM00216">
    <property type="entry name" value="VWD"/>
    <property type="match status" value="1"/>
</dbReference>
<dbReference type="Pfam" id="PF01825">
    <property type="entry name" value="GPS"/>
    <property type="match status" value="1"/>
</dbReference>
<evidence type="ECO:0000256" key="18">
    <source>
        <dbReference type="PROSITE-ProRule" id="PRU00557"/>
    </source>
</evidence>
<dbReference type="PROSITE" id="PS50261">
    <property type="entry name" value="G_PROTEIN_RECEP_F2_4"/>
    <property type="match status" value="1"/>
</dbReference>
<feature type="transmembrane region" description="Helical" evidence="20">
    <location>
        <begin position="750"/>
        <end position="772"/>
    </location>
</feature>
<feature type="region of interest" description="Disordered" evidence="19">
    <location>
        <begin position="1775"/>
        <end position="1813"/>
    </location>
</feature>
<accession>A0A8K1GNS3</accession>
<evidence type="ECO:0000256" key="1">
    <source>
        <dbReference type="ARBA" id="ARBA00004651"/>
    </source>
</evidence>
<keyword evidence="27" id="KW-1185">Reference proteome</keyword>
<dbReference type="InterPro" id="IPR001846">
    <property type="entry name" value="VWF_type-D"/>
</dbReference>
<dbReference type="InterPro" id="IPR015817">
    <property type="entry name" value="Vitellinogen_open_b-sht_sub1"/>
</dbReference>
<comment type="caution">
    <text evidence="26">The sequence shown here is derived from an EMBL/GenBank/DDBJ whole genome shotgun (WGS) entry which is preliminary data.</text>
</comment>
<keyword evidence="14" id="KW-0325">Glycoprotein</keyword>
<dbReference type="Gene3D" id="1.20.1070.10">
    <property type="entry name" value="Rhodopsin 7-helix transmembrane proteins"/>
    <property type="match status" value="1"/>
</dbReference>
<feature type="compositionally biased region" description="Low complexity" evidence="19">
    <location>
        <begin position="1929"/>
        <end position="1951"/>
    </location>
</feature>
<dbReference type="EMBL" id="SWJQ01000094">
    <property type="protein sequence ID" value="TRZ22514.1"/>
    <property type="molecule type" value="Genomic_DNA"/>
</dbReference>
<keyword evidence="3" id="KW-1003">Cell membrane</keyword>
<dbReference type="InterPro" id="IPR049883">
    <property type="entry name" value="NOTCH1_EGF-like"/>
</dbReference>
<dbReference type="GO" id="GO:0032355">
    <property type="term" value="P:response to estradiol"/>
    <property type="evidence" value="ECO:0007669"/>
    <property type="project" value="TreeGrafter"/>
</dbReference>
<feature type="compositionally biased region" description="Basic residues" evidence="19">
    <location>
        <begin position="2177"/>
        <end position="2188"/>
    </location>
</feature>
<dbReference type="Pfam" id="PF09172">
    <property type="entry name" value="Vit_open_b-sht"/>
    <property type="match status" value="1"/>
</dbReference>
<feature type="domain" description="Vitellogenin" evidence="24">
    <location>
        <begin position="857"/>
        <end position="1495"/>
    </location>
</feature>
<comment type="similarity">
    <text evidence="2">Belongs to the G-protein coupled receptor 2 family. Adhesion G-protein coupled receptor (ADGR) subfamily.</text>
</comment>
<dbReference type="Pfam" id="PF00094">
    <property type="entry name" value="VWD"/>
    <property type="match status" value="1"/>
</dbReference>
<dbReference type="InterPro" id="IPR050733">
    <property type="entry name" value="Vitellogenin/Apolipophorin"/>
</dbReference>
<dbReference type="GO" id="GO:0007166">
    <property type="term" value="P:cell surface receptor signaling pathway"/>
    <property type="evidence" value="ECO:0007669"/>
    <property type="project" value="InterPro"/>
</dbReference>
<dbReference type="InterPro" id="IPR000152">
    <property type="entry name" value="EGF-type_Asp/Asn_hydroxyl_site"/>
</dbReference>
<evidence type="ECO:0000256" key="20">
    <source>
        <dbReference type="SAM" id="Phobius"/>
    </source>
</evidence>
<dbReference type="InterPro" id="IPR001747">
    <property type="entry name" value="Vitellogenin_N"/>
</dbReference>
<dbReference type="PROSITE" id="PS51211">
    <property type="entry name" value="VITELLOGENIN"/>
    <property type="match status" value="1"/>
</dbReference>
<reference evidence="26" key="1">
    <citation type="submission" date="2019-04" db="EMBL/GenBank/DDBJ databases">
        <title>Genome assembly of Zosterops borbonicus 15179.</title>
        <authorList>
            <person name="Leroy T."/>
            <person name="Anselmetti Y."/>
            <person name="Tilak M.-K."/>
            <person name="Nabholz B."/>
        </authorList>
    </citation>
    <scope>NUCLEOTIDE SEQUENCE</scope>
    <source>
        <strain evidence="26">HGM_15179</strain>
        <tissue evidence="26">Muscle</tissue>
    </source>
</reference>
<dbReference type="SMART" id="SM01169">
    <property type="entry name" value="DUF1943"/>
    <property type="match status" value="1"/>
</dbReference>
<evidence type="ECO:0000256" key="9">
    <source>
        <dbReference type="ARBA" id="ARBA00022761"/>
    </source>
</evidence>